<comment type="caution">
    <text evidence="1">The sequence shown here is derived from an EMBL/GenBank/DDBJ whole genome shotgun (WGS) entry which is preliminary data.</text>
</comment>
<keyword evidence="2" id="KW-1185">Reference proteome</keyword>
<sequence length="209" mass="23019">MDSESLQGECKFQNELLLSLKIDCKYIVSVMGFLSNCRKRRMLLVYELMENGTELRNWDKRFIIAIGDLGLARFKVEDSSVVEVEVKEGSLGNGVEDNGSVMEETESVITTSGYEEVNGGNHLGGIDRSPESVVVRVEASPEAVVGIELSPEAEAVGVVSPRTVAAMASHRMDWIRLVSQRGSLIGLVWRVGEKEVDGIDRERDQEGEA</sequence>
<dbReference type="InterPro" id="IPR044576">
    <property type="entry name" value="At4g25390-like"/>
</dbReference>
<dbReference type="PANTHER" id="PTHR46821:SF7">
    <property type="entry name" value="PROTEIN KINASE SUPERFAMILY PROTEIN"/>
    <property type="match status" value="1"/>
</dbReference>
<organism evidence="1 2">
    <name type="scientific">Buddleja alternifolia</name>
    <dbReference type="NCBI Taxonomy" id="168488"/>
    <lineage>
        <taxon>Eukaryota</taxon>
        <taxon>Viridiplantae</taxon>
        <taxon>Streptophyta</taxon>
        <taxon>Embryophyta</taxon>
        <taxon>Tracheophyta</taxon>
        <taxon>Spermatophyta</taxon>
        <taxon>Magnoliopsida</taxon>
        <taxon>eudicotyledons</taxon>
        <taxon>Gunneridae</taxon>
        <taxon>Pentapetalae</taxon>
        <taxon>asterids</taxon>
        <taxon>lamiids</taxon>
        <taxon>Lamiales</taxon>
        <taxon>Scrophulariaceae</taxon>
        <taxon>Buddlejeae</taxon>
        <taxon>Buddleja</taxon>
    </lineage>
</organism>
<name>A0AAV6XQF3_9LAMI</name>
<dbReference type="SUPFAM" id="SSF56112">
    <property type="entry name" value="Protein kinase-like (PK-like)"/>
    <property type="match status" value="1"/>
</dbReference>
<dbReference type="InterPro" id="IPR011009">
    <property type="entry name" value="Kinase-like_dom_sf"/>
</dbReference>
<dbReference type="AlphaFoldDB" id="A0AAV6XQF3"/>
<dbReference type="PANTHER" id="PTHR46821">
    <property type="entry name" value="OS07G0586332 PROTEIN"/>
    <property type="match status" value="1"/>
</dbReference>
<reference evidence="1" key="1">
    <citation type="submission" date="2019-10" db="EMBL/GenBank/DDBJ databases">
        <authorList>
            <person name="Zhang R."/>
            <person name="Pan Y."/>
            <person name="Wang J."/>
            <person name="Ma R."/>
            <person name="Yu S."/>
        </authorList>
    </citation>
    <scope>NUCLEOTIDE SEQUENCE</scope>
    <source>
        <strain evidence="1">LA-IB0</strain>
        <tissue evidence="1">Leaf</tissue>
    </source>
</reference>
<gene>
    <name evidence="1" type="ORF">BUALT_Bualt06G0121200</name>
</gene>
<accession>A0AAV6XQF3</accession>
<dbReference type="Proteomes" id="UP000826271">
    <property type="component" value="Unassembled WGS sequence"/>
</dbReference>
<protein>
    <submittedName>
        <fullName evidence="1">Uncharacterized protein</fullName>
    </submittedName>
</protein>
<dbReference type="EMBL" id="WHWC01000006">
    <property type="protein sequence ID" value="KAG8381430.1"/>
    <property type="molecule type" value="Genomic_DNA"/>
</dbReference>
<proteinExistence type="predicted"/>
<evidence type="ECO:0000313" key="1">
    <source>
        <dbReference type="EMBL" id="KAG8381430.1"/>
    </source>
</evidence>
<evidence type="ECO:0000313" key="2">
    <source>
        <dbReference type="Proteomes" id="UP000826271"/>
    </source>
</evidence>